<dbReference type="PANTHER" id="PTHR42659:SF9">
    <property type="entry name" value="XANTHINE DEHYDROGENASE FAD-BINDING SUBUNIT XDHB-RELATED"/>
    <property type="match status" value="1"/>
</dbReference>
<dbReference type="PROSITE" id="PS51387">
    <property type="entry name" value="FAD_PCMH"/>
    <property type="match status" value="1"/>
</dbReference>
<gene>
    <name evidence="4" type="ORF">IAA28_07025</name>
</gene>
<keyword evidence="1" id="KW-0285">Flavoprotein</keyword>
<evidence type="ECO:0000313" key="5">
    <source>
        <dbReference type="Proteomes" id="UP000886780"/>
    </source>
</evidence>
<dbReference type="GO" id="GO:0016491">
    <property type="term" value="F:oxidoreductase activity"/>
    <property type="evidence" value="ECO:0007669"/>
    <property type="project" value="UniProtKB-KW"/>
</dbReference>
<dbReference type="Gene3D" id="3.30.390.50">
    <property type="entry name" value="CO dehydrogenase flavoprotein, C-terminal domain"/>
    <property type="match status" value="1"/>
</dbReference>
<dbReference type="InterPro" id="IPR051312">
    <property type="entry name" value="Diverse_Substr_Oxidored"/>
</dbReference>
<organism evidence="4 5">
    <name type="scientific">Candidatus Lachnoclostridium stercoripullorum</name>
    <dbReference type="NCBI Taxonomy" id="2838635"/>
    <lineage>
        <taxon>Bacteria</taxon>
        <taxon>Bacillati</taxon>
        <taxon>Bacillota</taxon>
        <taxon>Clostridia</taxon>
        <taxon>Lachnospirales</taxon>
        <taxon>Lachnospiraceae</taxon>
    </lineage>
</organism>
<keyword evidence="2" id="KW-0560">Oxidoreductase</keyword>
<dbReference type="InterPro" id="IPR016169">
    <property type="entry name" value="FAD-bd_PCMH_sub2"/>
</dbReference>
<reference evidence="4" key="1">
    <citation type="journal article" date="2021" name="PeerJ">
        <title>Extensive microbial diversity within the chicken gut microbiome revealed by metagenomics and culture.</title>
        <authorList>
            <person name="Gilroy R."/>
            <person name="Ravi A."/>
            <person name="Getino M."/>
            <person name="Pursley I."/>
            <person name="Horton D.L."/>
            <person name="Alikhan N.F."/>
            <person name="Baker D."/>
            <person name="Gharbi K."/>
            <person name="Hall N."/>
            <person name="Watson M."/>
            <person name="Adriaenssens E.M."/>
            <person name="Foster-Nyarko E."/>
            <person name="Jarju S."/>
            <person name="Secka A."/>
            <person name="Antonio M."/>
            <person name="Oren A."/>
            <person name="Chaudhuri R.R."/>
            <person name="La Ragione R."/>
            <person name="Hildebrand F."/>
            <person name="Pallen M.J."/>
        </authorList>
    </citation>
    <scope>NUCLEOTIDE SEQUENCE</scope>
    <source>
        <strain evidence="4">ChiGjej4B4-12881</strain>
    </source>
</reference>
<comment type="caution">
    <text evidence="4">The sequence shown here is derived from an EMBL/GenBank/DDBJ whole genome shotgun (WGS) entry which is preliminary data.</text>
</comment>
<dbReference type="Proteomes" id="UP000886780">
    <property type="component" value="Unassembled WGS sequence"/>
</dbReference>
<evidence type="ECO:0000259" key="3">
    <source>
        <dbReference type="PROSITE" id="PS51387"/>
    </source>
</evidence>
<dbReference type="InterPro" id="IPR005107">
    <property type="entry name" value="CO_DH_flav_C"/>
</dbReference>
<evidence type="ECO:0000313" key="4">
    <source>
        <dbReference type="EMBL" id="HIX52540.1"/>
    </source>
</evidence>
<name>A0A9D2AWJ5_9FIRM</name>
<dbReference type="EMBL" id="DXEU01000122">
    <property type="protein sequence ID" value="HIX52540.1"/>
    <property type="molecule type" value="Genomic_DNA"/>
</dbReference>
<dbReference type="Gene3D" id="3.30.465.10">
    <property type="match status" value="1"/>
</dbReference>
<dbReference type="InterPro" id="IPR002346">
    <property type="entry name" value="Mopterin_DH_FAD-bd"/>
</dbReference>
<evidence type="ECO:0000256" key="2">
    <source>
        <dbReference type="ARBA" id="ARBA00023002"/>
    </source>
</evidence>
<dbReference type="InterPro" id="IPR036318">
    <property type="entry name" value="FAD-bd_PCMH-like_sf"/>
</dbReference>
<dbReference type="SUPFAM" id="SSF55447">
    <property type="entry name" value="CO dehydrogenase flavoprotein C-terminal domain-like"/>
    <property type="match status" value="1"/>
</dbReference>
<dbReference type="SMART" id="SM01092">
    <property type="entry name" value="CO_deh_flav_C"/>
    <property type="match status" value="1"/>
</dbReference>
<dbReference type="SUPFAM" id="SSF56176">
    <property type="entry name" value="FAD-binding/transporter-associated domain-like"/>
    <property type="match status" value="1"/>
</dbReference>
<dbReference type="InterPro" id="IPR016166">
    <property type="entry name" value="FAD-bd_PCMH"/>
</dbReference>
<dbReference type="PANTHER" id="PTHR42659">
    <property type="entry name" value="XANTHINE DEHYDROGENASE SUBUNIT C-RELATED"/>
    <property type="match status" value="1"/>
</dbReference>
<dbReference type="GO" id="GO:0071949">
    <property type="term" value="F:FAD binding"/>
    <property type="evidence" value="ECO:0007669"/>
    <property type="project" value="InterPro"/>
</dbReference>
<reference evidence="4" key="2">
    <citation type="submission" date="2021-04" db="EMBL/GenBank/DDBJ databases">
        <authorList>
            <person name="Gilroy R."/>
        </authorList>
    </citation>
    <scope>NUCLEOTIDE SEQUENCE</scope>
    <source>
        <strain evidence="4">ChiGjej4B4-12881</strain>
    </source>
</reference>
<sequence>MFTAKEYVRAESLEQAWSLNQKKSSAVVGGMMWLKMGDGRKGTIIDLSGLGLDTVQEDDREFSIGAMCTLRQLETHQGLNLAFDGVFRECVRHIVGVQFRNGATVGGSVFGRYGFSDVLTCLMALETEVELYRGGRVPLEKFAAMPYDRDILVRLWVKKDGRRAAYGSQRNTATDFPVIACAVSRLGDEWKVAVGARPKRAESILLDGRGKTAGQLAEEAAKAFSYGSNLRAGAAYRAHLAQVYIRRLAEKLGEES</sequence>
<feature type="domain" description="FAD-binding PCMH-type" evidence="3">
    <location>
        <begin position="1"/>
        <end position="162"/>
    </location>
</feature>
<dbReference type="InterPro" id="IPR036683">
    <property type="entry name" value="CO_DH_flav_C_dom_sf"/>
</dbReference>
<protein>
    <submittedName>
        <fullName evidence="4">FAD binding domain-containing protein</fullName>
    </submittedName>
</protein>
<proteinExistence type="predicted"/>
<dbReference type="Pfam" id="PF00941">
    <property type="entry name" value="FAD_binding_5"/>
    <property type="match status" value="1"/>
</dbReference>
<dbReference type="AlphaFoldDB" id="A0A9D2AWJ5"/>
<accession>A0A9D2AWJ5</accession>
<evidence type="ECO:0000256" key="1">
    <source>
        <dbReference type="ARBA" id="ARBA00022630"/>
    </source>
</evidence>